<name>A0A6G5QN05_CAMRE</name>
<feature type="chain" id="PRO_5026227179" evidence="1">
    <location>
        <begin position="23"/>
        <end position="187"/>
    </location>
</feature>
<evidence type="ECO:0000313" key="3">
    <source>
        <dbReference type="Proteomes" id="UP000502377"/>
    </source>
</evidence>
<gene>
    <name evidence="2" type="ORF">CRECT_1187</name>
</gene>
<accession>A0A6G5QN05</accession>
<protein>
    <submittedName>
        <fullName evidence="2">Putative lipid asymmetry ABC transporter MlaABCDEF component MlaB</fullName>
    </submittedName>
</protein>
<organism evidence="2 3">
    <name type="scientific">Campylobacter rectus</name>
    <name type="common">Wolinella recta</name>
    <dbReference type="NCBI Taxonomy" id="203"/>
    <lineage>
        <taxon>Bacteria</taxon>
        <taxon>Pseudomonadati</taxon>
        <taxon>Campylobacterota</taxon>
        <taxon>Epsilonproteobacteria</taxon>
        <taxon>Campylobacterales</taxon>
        <taxon>Campylobacteraceae</taxon>
        <taxon>Campylobacter</taxon>
    </lineage>
</organism>
<reference evidence="2 3" key="1">
    <citation type="submission" date="2016-07" db="EMBL/GenBank/DDBJ databases">
        <title>Comparative genomics of the Campylobacter concisus group.</title>
        <authorList>
            <person name="Miller W.G."/>
            <person name="Yee E."/>
            <person name="Chapman M.H."/>
            <person name="Huynh S."/>
            <person name="Bono J.L."/>
            <person name="On S.L.W."/>
            <person name="StLeger J."/>
            <person name="Foster G."/>
            <person name="Parker C.T."/>
        </authorList>
    </citation>
    <scope>NUCLEOTIDE SEQUENCE [LARGE SCALE GENOMIC DNA]</scope>
    <source>
        <strain evidence="2 3">ATCC 33238</strain>
    </source>
</reference>
<feature type="signal peptide" evidence="1">
    <location>
        <begin position="1"/>
        <end position="22"/>
    </location>
</feature>
<sequence>MKILSTVLAATALFFSGCSVLAKPAPRTNYFMLGGAEDKFKECENKPEKTVFIEEVRVFGAYESREVLKIDANGEIRPLKNVKFLALPSEMARRNLIIAASDQCVFKPSFKNADISVKSNLLTLQIKDQKAQISMMFSFFKDGKELKSIVLSSQKDAGEDEGEIAMKALNAAFSEVTDKFLQELIKF</sequence>
<dbReference type="Proteomes" id="UP000502377">
    <property type="component" value="Chromosome"/>
</dbReference>
<dbReference type="KEGG" id="crx:CRECT_1187"/>
<proteinExistence type="predicted"/>
<evidence type="ECO:0000313" key="2">
    <source>
        <dbReference type="EMBL" id="QCD46846.1"/>
    </source>
</evidence>
<dbReference type="RefSeq" id="WP_004319957.1">
    <property type="nucleotide sequence ID" value="NZ_CP012543.1"/>
</dbReference>
<dbReference type="SUPFAM" id="SSF159594">
    <property type="entry name" value="XCC0632-like"/>
    <property type="match status" value="1"/>
</dbReference>
<dbReference type="EMBL" id="CP012543">
    <property type="protein sequence ID" value="QCD46846.1"/>
    <property type="molecule type" value="Genomic_DNA"/>
</dbReference>
<evidence type="ECO:0000256" key="1">
    <source>
        <dbReference type="SAM" id="SignalP"/>
    </source>
</evidence>
<keyword evidence="1" id="KW-0732">Signal</keyword>
<dbReference type="AlphaFoldDB" id="A0A6G5QN05"/>
<dbReference type="PROSITE" id="PS51257">
    <property type="entry name" value="PROKAR_LIPOPROTEIN"/>
    <property type="match status" value="1"/>
</dbReference>